<dbReference type="SUPFAM" id="SSF54001">
    <property type="entry name" value="Cysteine proteinases"/>
    <property type="match status" value="1"/>
</dbReference>
<gene>
    <name evidence="2" type="ORF">HHUSO_G36516</name>
</gene>
<dbReference type="Proteomes" id="UP001369086">
    <property type="component" value="Unassembled WGS sequence"/>
</dbReference>
<proteinExistence type="predicted"/>
<protein>
    <submittedName>
        <fullName evidence="2">Kyphoscoliosis peptidase-like</fullName>
    </submittedName>
</protein>
<evidence type="ECO:0000313" key="3">
    <source>
        <dbReference type="Proteomes" id="UP001369086"/>
    </source>
</evidence>
<feature type="domain" description="Transglutaminase-like" evidence="1">
    <location>
        <begin position="72"/>
        <end position="134"/>
    </location>
</feature>
<dbReference type="Pfam" id="PF01841">
    <property type="entry name" value="Transglut_core"/>
    <property type="match status" value="1"/>
</dbReference>
<organism evidence="2 3">
    <name type="scientific">Huso huso</name>
    <name type="common">Beluga</name>
    <name type="synonym">Acipenser huso</name>
    <dbReference type="NCBI Taxonomy" id="61971"/>
    <lineage>
        <taxon>Eukaryota</taxon>
        <taxon>Metazoa</taxon>
        <taxon>Chordata</taxon>
        <taxon>Craniata</taxon>
        <taxon>Vertebrata</taxon>
        <taxon>Euteleostomi</taxon>
        <taxon>Actinopterygii</taxon>
        <taxon>Chondrostei</taxon>
        <taxon>Acipenseriformes</taxon>
        <taxon>Acipenseridae</taxon>
        <taxon>Huso</taxon>
    </lineage>
</organism>
<evidence type="ECO:0000313" key="2">
    <source>
        <dbReference type="EMBL" id="KAK6466290.1"/>
    </source>
</evidence>
<dbReference type="InterPro" id="IPR038765">
    <property type="entry name" value="Papain-like_cys_pep_sf"/>
</dbReference>
<dbReference type="SMART" id="SM00460">
    <property type="entry name" value="TGc"/>
    <property type="match status" value="1"/>
</dbReference>
<dbReference type="InterPro" id="IPR052557">
    <property type="entry name" value="CAP/Cytokinesis_protein"/>
</dbReference>
<evidence type="ECO:0000259" key="1">
    <source>
        <dbReference type="SMART" id="SM00460"/>
    </source>
</evidence>
<dbReference type="Gene3D" id="3.10.620.30">
    <property type="match status" value="1"/>
</dbReference>
<name>A0ABR0Y0V4_HUSHU</name>
<accession>A0ABR0Y0V4</accession>
<dbReference type="InterPro" id="IPR002931">
    <property type="entry name" value="Transglutaminase-like"/>
</dbReference>
<reference evidence="2 3" key="1">
    <citation type="submission" date="2021-05" db="EMBL/GenBank/DDBJ databases">
        <authorList>
            <person name="Zahm M."/>
            <person name="Klopp C."/>
            <person name="Cabau C."/>
            <person name="Kuhl H."/>
            <person name="Suciu R."/>
            <person name="Ciorpac M."/>
            <person name="Holostenco D."/>
            <person name="Gessner J."/>
            <person name="Wuertz S."/>
            <person name="Hohne C."/>
            <person name="Stock M."/>
            <person name="Gislard M."/>
            <person name="Lluch J."/>
            <person name="Milhes M."/>
            <person name="Lampietro C."/>
            <person name="Lopez Roques C."/>
            <person name="Donnadieu C."/>
            <person name="Du K."/>
            <person name="Schartl M."/>
            <person name="Guiguen Y."/>
        </authorList>
    </citation>
    <scope>NUCLEOTIDE SEQUENCE [LARGE SCALE GENOMIC DNA]</scope>
    <source>
        <strain evidence="2">Hh-F2</strain>
        <tissue evidence="2">Blood</tissue>
    </source>
</reference>
<comment type="caution">
    <text evidence="2">The sequence shown here is derived from an EMBL/GenBank/DDBJ whole genome shotgun (WGS) entry which is preliminary data.</text>
</comment>
<dbReference type="EMBL" id="JAHFZB010000065">
    <property type="protein sequence ID" value="KAK6466290.1"/>
    <property type="molecule type" value="Genomic_DNA"/>
</dbReference>
<dbReference type="PANTHER" id="PTHR46333">
    <property type="entry name" value="CYTOKINESIS PROTEIN 3"/>
    <property type="match status" value="1"/>
</dbReference>
<dbReference type="PANTHER" id="PTHR46333:SF2">
    <property type="entry name" value="CYTOKINESIS PROTEIN 3"/>
    <property type="match status" value="1"/>
</dbReference>
<keyword evidence="3" id="KW-1185">Reference proteome</keyword>
<sequence>MVQLQSWETNLAPIALEVKDTSIEDLVTKLCPPGTLEHQKVKAIFNWVCHNIEYDLEAIKNTELISTDPAEIFKRRKGVCCGYSCLFEEMCRVAGLECVQISGGCGENKIKGKSLHSWNAVRINKEWKLLDPTWAAGYVNSDRTKFFFEYDEKYFLTDPKVFIEDHFPDDSKWTLLPETNQVARGA</sequence>